<name>A0AAE3IRB3_9BACI</name>
<keyword evidence="3" id="KW-1185">Reference proteome</keyword>
<evidence type="ECO:0000313" key="2">
    <source>
        <dbReference type="EMBL" id="MCU9612767.1"/>
    </source>
</evidence>
<accession>A0AAE3IRB3</accession>
<gene>
    <name evidence="2" type="ORF">OEV98_04295</name>
</gene>
<protein>
    <submittedName>
        <fullName evidence="2">Uncharacterized protein</fullName>
    </submittedName>
</protein>
<feature type="transmembrane region" description="Helical" evidence="1">
    <location>
        <begin position="20"/>
        <end position="42"/>
    </location>
</feature>
<dbReference type="EMBL" id="JAOUSF010000002">
    <property type="protein sequence ID" value="MCU9612767.1"/>
    <property type="molecule type" value="Genomic_DNA"/>
</dbReference>
<evidence type="ECO:0000313" key="3">
    <source>
        <dbReference type="Proteomes" id="UP001209318"/>
    </source>
</evidence>
<comment type="caution">
    <text evidence="2">The sequence shown here is derived from an EMBL/GenBank/DDBJ whole genome shotgun (WGS) entry which is preliminary data.</text>
</comment>
<reference evidence="2" key="1">
    <citation type="submission" date="2022-10" db="EMBL/GenBank/DDBJ databases">
        <title>Description of Fervidibacillus gen. nov. in the family Fervidibacillaceae fam. nov. with two species, Fervidibacillus albus sp. nov., and Fervidibacillus halotolerans sp. nov., isolated from tidal flat sediments.</title>
        <authorList>
            <person name="Kwon K.K."/>
            <person name="Yang S.-H."/>
        </authorList>
    </citation>
    <scope>NUCLEOTIDE SEQUENCE</scope>
    <source>
        <strain evidence="2">JCM 19140</strain>
    </source>
</reference>
<keyword evidence="1" id="KW-1133">Transmembrane helix</keyword>
<proteinExistence type="predicted"/>
<keyword evidence="1" id="KW-0812">Transmembrane</keyword>
<dbReference type="RefSeq" id="WP_263071978.1">
    <property type="nucleotide sequence ID" value="NZ_JAOUSF010000002.1"/>
</dbReference>
<dbReference type="AlphaFoldDB" id="A0AAE3IRB3"/>
<evidence type="ECO:0000256" key="1">
    <source>
        <dbReference type="SAM" id="Phobius"/>
    </source>
</evidence>
<keyword evidence="1" id="KW-0472">Membrane</keyword>
<organism evidence="2 3">
    <name type="scientific">Perspicuibacillus lycopersici</name>
    <dbReference type="NCBI Taxonomy" id="1325689"/>
    <lineage>
        <taxon>Bacteria</taxon>
        <taxon>Bacillati</taxon>
        <taxon>Bacillota</taxon>
        <taxon>Bacilli</taxon>
        <taxon>Bacillales</taxon>
        <taxon>Bacillaceae</taxon>
        <taxon>Perspicuibacillus</taxon>
    </lineage>
</organism>
<dbReference type="Proteomes" id="UP001209318">
    <property type="component" value="Unassembled WGS sequence"/>
</dbReference>
<sequence>MDFFILGMLYLYFPEDKSEYIPAAISFFLFLIACIVTFLWIVKYSKKEELKTKELEEKIKLQNSKRQDEVFK</sequence>